<dbReference type="InterPro" id="IPR051239">
    <property type="entry name" value="2'-dNMP_N-hydrolase"/>
</dbReference>
<dbReference type="GO" id="GO:0009159">
    <property type="term" value="P:deoxyribonucleoside monophosphate catabolic process"/>
    <property type="evidence" value="ECO:0007669"/>
    <property type="project" value="TreeGrafter"/>
</dbReference>
<protein>
    <submittedName>
        <fullName evidence="1">Nucleoside deoxyribosyltransferase</fullName>
    </submittedName>
</protein>
<dbReference type="AlphaFoldDB" id="A0A4Q7NGV3"/>
<dbReference type="OrthoDB" id="9795789at2"/>
<dbReference type="Pfam" id="PF05014">
    <property type="entry name" value="Nuc_deoxyrib_tr"/>
    <property type="match status" value="1"/>
</dbReference>
<keyword evidence="2" id="KW-1185">Reference proteome</keyword>
<dbReference type="GO" id="GO:0016740">
    <property type="term" value="F:transferase activity"/>
    <property type="evidence" value="ECO:0007669"/>
    <property type="project" value="UniProtKB-KW"/>
</dbReference>
<comment type="caution">
    <text evidence="1">The sequence shown here is derived from an EMBL/GenBank/DDBJ whole genome shotgun (WGS) entry which is preliminary data.</text>
</comment>
<dbReference type="EMBL" id="SGXC01000001">
    <property type="protein sequence ID" value="RZS84165.1"/>
    <property type="molecule type" value="Genomic_DNA"/>
</dbReference>
<dbReference type="InterPro" id="IPR007710">
    <property type="entry name" value="Nucleoside_deoxyribTrfase"/>
</dbReference>
<dbReference type="SUPFAM" id="SSF52309">
    <property type="entry name" value="N-(deoxy)ribosyltransferase-like"/>
    <property type="match status" value="1"/>
</dbReference>
<dbReference type="Gene3D" id="3.40.50.450">
    <property type="match status" value="1"/>
</dbReference>
<dbReference type="PANTHER" id="PTHR15364">
    <property type="entry name" value="2'-DEOXYNUCLEOSIDE 5'-PHOSPHATE N-HYDROLASE 1"/>
    <property type="match status" value="1"/>
</dbReference>
<dbReference type="GO" id="GO:0070694">
    <property type="term" value="F:5-hydroxymethyl-dUMP N-hydrolase activity"/>
    <property type="evidence" value="ECO:0007669"/>
    <property type="project" value="TreeGrafter"/>
</dbReference>
<evidence type="ECO:0000313" key="2">
    <source>
        <dbReference type="Proteomes" id="UP000292445"/>
    </source>
</evidence>
<dbReference type="PANTHER" id="PTHR15364:SF0">
    <property type="entry name" value="2'-DEOXYNUCLEOSIDE 5'-PHOSPHATE N-HYDROLASE 1"/>
    <property type="match status" value="1"/>
</dbReference>
<accession>A0A4Q7NGV3</accession>
<reference evidence="1 2" key="1">
    <citation type="submission" date="2019-02" db="EMBL/GenBank/DDBJ databases">
        <title>Genomic Encyclopedia of Type Strains, Phase IV (KMG-IV): sequencing the most valuable type-strain genomes for metagenomic binning, comparative biology and taxonomic classification.</title>
        <authorList>
            <person name="Goeker M."/>
        </authorList>
    </citation>
    <scope>NUCLEOTIDE SEQUENCE [LARGE SCALE GENOMIC DNA]</scope>
    <source>
        <strain evidence="1 2">K24</strain>
    </source>
</reference>
<organism evidence="1 2">
    <name type="scientific">Pigmentiphaga kullae</name>
    <dbReference type="NCBI Taxonomy" id="151784"/>
    <lineage>
        <taxon>Bacteria</taxon>
        <taxon>Pseudomonadati</taxon>
        <taxon>Pseudomonadota</taxon>
        <taxon>Betaproteobacteria</taxon>
        <taxon>Burkholderiales</taxon>
        <taxon>Alcaligenaceae</taxon>
        <taxon>Pigmentiphaga</taxon>
    </lineage>
</organism>
<keyword evidence="1" id="KW-0808">Transferase</keyword>
<sequence>MRIYLAGPDVFRPDARAHGQRLKAACARHGHEGLFPLDEPVTHAASPDAARGIYRANLALLERADVVMANLAPFRGQEPDSGTAFEIGYAAARGKPVWAYADDTRPLAQRVATGTDAQGRPVDAGGHLVENFGLGLNLMLACSVTLVQGGPDDCLQAIAAAHAASPSHQESS</sequence>
<gene>
    <name evidence="1" type="ORF">EV675_0169</name>
</gene>
<name>A0A4Q7NGV3_9BURK</name>
<evidence type="ECO:0000313" key="1">
    <source>
        <dbReference type="EMBL" id="RZS84165.1"/>
    </source>
</evidence>
<proteinExistence type="predicted"/>
<dbReference type="RefSeq" id="WP_130355557.1">
    <property type="nucleotide sequence ID" value="NZ_SGXC01000001.1"/>
</dbReference>
<dbReference type="Proteomes" id="UP000292445">
    <property type="component" value="Unassembled WGS sequence"/>
</dbReference>